<reference evidence="5 6" key="1">
    <citation type="submission" date="2020-08" db="EMBL/GenBank/DDBJ databases">
        <title>Genomic Encyclopedia of Type Strains, Phase IV (KMG-IV): sequencing the most valuable type-strain genomes for metagenomic binning, comparative biology and taxonomic classification.</title>
        <authorList>
            <person name="Goeker M."/>
        </authorList>
    </citation>
    <scope>NUCLEOTIDE SEQUENCE [LARGE SCALE GENOMIC DNA]</scope>
    <source>
        <strain evidence="5 6">DSM 105137</strain>
    </source>
</reference>
<comment type="similarity">
    <text evidence="1 3">Belongs to the pseudouridine synthase RsuA family.</text>
</comment>
<dbReference type="Gene3D" id="3.30.70.580">
    <property type="entry name" value="Pseudouridine synthase I, catalytic domain, N-terminal subdomain"/>
    <property type="match status" value="1"/>
</dbReference>
<evidence type="ECO:0000256" key="3">
    <source>
        <dbReference type="RuleBase" id="RU003887"/>
    </source>
</evidence>
<dbReference type="PANTHER" id="PTHR47683">
    <property type="entry name" value="PSEUDOURIDINE SYNTHASE FAMILY PROTEIN-RELATED"/>
    <property type="match status" value="1"/>
</dbReference>
<dbReference type="AlphaFoldDB" id="A0A840E9W9"/>
<dbReference type="RefSeq" id="WP_183494054.1">
    <property type="nucleotide sequence ID" value="NZ_JACIFF010000001.1"/>
</dbReference>
<dbReference type="PANTHER" id="PTHR47683:SF2">
    <property type="entry name" value="RNA-BINDING S4 DOMAIN-CONTAINING PROTEIN"/>
    <property type="match status" value="1"/>
</dbReference>
<evidence type="ECO:0000256" key="1">
    <source>
        <dbReference type="ARBA" id="ARBA00008348"/>
    </source>
</evidence>
<dbReference type="InterPro" id="IPR020094">
    <property type="entry name" value="TruA/RsuA/RluB/E/F_N"/>
</dbReference>
<evidence type="ECO:0000256" key="2">
    <source>
        <dbReference type="ARBA" id="ARBA00023235"/>
    </source>
</evidence>
<evidence type="ECO:0000313" key="5">
    <source>
        <dbReference type="EMBL" id="MBB4077816.1"/>
    </source>
</evidence>
<feature type="domain" description="Pseudouridine synthase RsuA/RluA-like" evidence="4">
    <location>
        <begin position="3"/>
        <end position="152"/>
    </location>
</feature>
<sequence>MRYFLINKPFGTLSQFTREAPEHRTLADLYDFPPGVYPVGRLDRDSEGLLLLTDDKRLNHRLLDPSYGHARTYWVQVEGKVTEEAIRALAAGPVIRIKGKEHHSRPVGVERIAPALPPRDPPIRVRQQIPDTWLALTLREGKNRQVRRMCAAVGHPVLRLLRYAIEDLTLADLAGQHVREVSVTYLLPRLKIK</sequence>
<comment type="caution">
    <text evidence="5">The sequence shown here is derived from an EMBL/GenBank/DDBJ whole genome shotgun (WGS) entry which is preliminary data.</text>
</comment>
<gene>
    <name evidence="5" type="ORF">GGR28_000417</name>
</gene>
<dbReference type="InterPro" id="IPR018496">
    <property type="entry name" value="PsdUridine_synth_RsuA/RluB_CS"/>
</dbReference>
<dbReference type="InterPro" id="IPR000748">
    <property type="entry name" value="PsdUridine_synth_RsuA/RluB/E/F"/>
</dbReference>
<dbReference type="PROSITE" id="PS01149">
    <property type="entry name" value="PSI_RSU"/>
    <property type="match status" value="1"/>
</dbReference>
<dbReference type="Pfam" id="PF00849">
    <property type="entry name" value="PseudoU_synth_2"/>
    <property type="match status" value="1"/>
</dbReference>
<dbReference type="GO" id="GO:0006364">
    <property type="term" value="P:rRNA processing"/>
    <property type="evidence" value="ECO:0007669"/>
    <property type="project" value="UniProtKB-ARBA"/>
</dbReference>
<proteinExistence type="inferred from homology"/>
<evidence type="ECO:0000259" key="4">
    <source>
        <dbReference type="Pfam" id="PF00849"/>
    </source>
</evidence>
<dbReference type="GO" id="GO:0003723">
    <property type="term" value="F:RNA binding"/>
    <property type="evidence" value="ECO:0007669"/>
    <property type="project" value="InterPro"/>
</dbReference>
<keyword evidence="6" id="KW-1185">Reference proteome</keyword>
<dbReference type="GO" id="GO:0140098">
    <property type="term" value="F:catalytic activity, acting on RNA"/>
    <property type="evidence" value="ECO:0007669"/>
    <property type="project" value="UniProtKB-ARBA"/>
</dbReference>
<dbReference type="EMBL" id="JACIFF010000001">
    <property type="protein sequence ID" value="MBB4077816.1"/>
    <property type="molecule type" value="Genomic_DNA"/>
</dbReference>
<accession>A0A840E9W9</accession>
<organism evidence="5 6">
    <name type="scientific">Neolewinella aquimaris</name>
    <dbReference type="NCBI Taxonomy" id="1835722"/>
    <lineage>
        <taxon>Bacteria</taxon>
        <taxon>Pseudomonadati</taxon>
        <taxon>Bacteroidota</taxon>
        <taxon>Saprospiria</taxon>
        <taxon>Saprospirales</taxon>
        <taxon>Lewinellaceae</taxon>
        <taxon>Neolewinella</taxon>
    </lineage>
</organism>
<dbReference type="InterPro" id="IPR006145">
    <property type="entry name" value="PsdUridine_synth_RsuA/RluA"/>
</dbReference>
<dbReference type="InterPro" id="IPR050343">
    <property type="entry name" value="RsuA_PseudoU_synthase"/>
</dbReference>
<dbReference type="SUPFAM" id="SSF55120">
    <property type="entry name" value="Pseudouridine synthase"/>
    <property type="match status" value="1"/>
</dbReference>
<dbReference type="EC" id="5.4.99.-" evidence="3"/>
<dbReference type="InterPro" id="IPR020103">
    <property type="entry name" value="PsdUridine_synth_cat_dom_sf"/>
</dbReference>
<evidence type="ECO:0000313" key="6">
    <source>
        <dbReference type="Proteomes" id="UP000576209"/>
    </source>
</evidence>
<dbReference type="GO" id="GO:0001522">
    <property type="term" value="P:pseudouridine synthesis"/>
    <property type="evidence" value="ECO:0007669"/>
    <property type="project" value="InterPro"/>
</dbReference>
<dbReference type="GO" id="GO:0009982">
    <property type="term" value="F:pseudouridine synthase activity"/>
    <property type="evidence" value="ECO:0007669"/>
    <property type="project" value="InterPro"/>
</dbReference>
<keyword evidence="2 3" id="KW-0413">Isomerase</keyword>
<protein>
    <recommendedName>
        <fullName evidence="3">Pseudouridine synthase</fullName>
        <ecNumber evidence="3">5.4.99.-</ecNumber>
    </recommendedName>
</protein>
<dbReference type="Proteomes" id="UP000576209">
    <property type="component" value="Unassembled WGS sequence"/>
</dbReference>
<dbReference type="Gene3D" id="3.30.70.1560">
    <property type="entry name" value="Alpha-L RNA-binding motif"/>
    <property type="match status" value="1"/>
</dbReference>
<dbReference type="InterPro" id="IPR042092">
    <property type="entry name" value="PsdUridine_s_RsuA/RluB/E/F_cat"/>
</dbReference>
<dbReference type="NCBIfam" id="TIGR00093">
    <property type="entry name" value="pseudouridine synthase"/>
    <property type="match status" value="1"/>
</dbReference>
<name>A0A840E9W9_9BACT</name>